<evidence type="ECO:0000313" key="8">
    <source>
        <dbReference type="EMBL" id="TDO27146.1"/>
    </source>
</evidence>
<dbReference type="InterPro" id="IPR001179">
    <property type="entry name" value="PPIase_FKBP_dom"/>
</dbReference>
<dbReference type="PANTHER" id="PTHR43811:SF19">
    <property type="entry name" value="39 KDA FK506-BINDING NUCLEAR PROTEIN"/>
    <property type="match status" value="1"/>
</dbReference>
<dbReference type="InterPro" id="IPR021862">
    <property type="entry name" value="DUF3472"/>
</dbReference>
<dbReference type="PROSITE" id="PS50059">
    <property type="entry name" value="FKBP_PPIASE"/>
    <property type="match status" value="1"/>
</dbReference>
<evidence type="ECO:0000256" key="5">
    <source>
        <dbReference type="ARBA" id="ARBA00023235"/>
    </source>
</evidence>
<dbReference type="AlphaFoldDB" id="A0A4R6IYV7"/>
<organism evidence="8 9">
    <name type="scientific">Sediminibacterium goheungense</name>
    <dbReference type="NCBI Taxonomy" id="1086393"/>
    <lineage>
        <taxon>Bacteria</taxon>
        <taxon>Pseudomonadati</taxon>
        <taxon>Bacteroidota</taxon>
        <taxon>Chitinophagia</taxon>
        <taxon>Chitinophagales</taxon>
        <taxon>Chitinophagaceae</taxon>
        <taxon>Sediminibacterium</taxon>
    </lineage>
</organism>
<comment type="caution">
    <text evidence="8">The sequence shown here is derived from an EMBL/GenBank/DDBJ whole genome shotgun (WGS) entry which is preliminary data.</text>
</comment>
<dbReference type="GO" id="GO:0003755">
    <property type="term" value="F:peptidyl-prolyl cis-trans isomerase activity"/>
    <property type="evidence" value="ECO:0007669"/>
    <property type="project" value="UniProtKB-KW"/>
</dbReference>
<evidence type="ECO:0000259" key="7">
    <source>
        <dbReference type="PROSITE" id="PS50059"/>
    </source>
</evidence>
<dbReference type="Pfam" id="PF16871">
    <property type="entry name" value="DUF5077"/>
    <property type="match status" value="1"/>
</dbReference>
<dbReference type="PANTHER" id="PTHR43811">
    <property type="entry name" value="FKBP-TYPE PEPTIDYL-PROLYL CIS-TRANS ISOMERASE FKPA"/>
    <property type="match status" value="1"/>
</dbReference>
<dbReference type="Gene3D" id="3.10.50.40">
    <property type="match status" value="1"/>
</dbReference>
<accession>A0A4R6IYV7</accession>
<evidence type="ECO:0000256" key="1">
    <source>
        <dbReference type="ARBA" id="ARBA00000971"/>
    </source>
</evidence>
<evidence type="ECO:0000313" key="9">
    <source>
        <dbReference type="Proteomes" id="UP000295741"/>
    </source>
</evidence>
<keyword evidence="9" id="KW-1185">Reference proteome</keyword>
<dbReference type="SUPFAM" id="SSF54534">
    <property type="entry name" value="FKBP-like"/>
    <property type="match status" value="1"/>
</dbReference>
<evidence type="ECO:0000256" key="3">
    <source>
        <dbReference type="ARBA" id="ARBA00013194"/>
    </source>
</evidence>
<evidence type="ECO:0000256" key="6">
    <source>
        <dbReference type="PROSITE-ProRule" id="PRU00277"/>
    </source>
</evidence>
<dbReference type="EC" id="5.2.1.8" evidence="3 6"/>
<gene>
    <name evidence="8" type="ORF">BC659_2465</name>
</gene>
<comment type="similarity">
    <text evidence="2">Belongs to the FKBP-type PPIase family.</text>
</comment>
<proteinExistence type="inferred from homology"/>
<evidence type="ECO:0000256" key="4">
    <source>
        <dbReference type="ARBA" id="ARBA00023110"/>
    </source>
</evidence>
<dbReference type="Proteomes" id="UP000295741">
    <property type="component" value="Unassembled WGS sequence"/>
</dbReference>
<dbReference type="Pfam" id="PF11958">
    <property type="entry name" value="DUF3472"/>
    <property type="match status" value="1"/>
</dbReference>
<dbReference type="InterPro" id="IPR031712">
    <property type="entry name" value="DUF5077"/>
</dbReference>
<dbReference type="Pfam" id="PF00254">
    <property type="entry name" value="FKBP_C"/>
    <property type="match status" value="1"/>
</dbReference>
<dbReference type="RefSeq" id="WP_162847415.1">
    <property type="nucleotide sequence ID" value="NZ_SNWP01000011.1"/>
</dbReference>
<keyword evidence="4 6" id="KW-0697">Rotamase</keyword>
<evidence type="ECO:0000256" key="2">
    <source>
        <dbReference type="ARBA" id="ARBA00006577"/>
    </source>
</evidence>
<reference evidence="8 9" key="1">
    <citation type="submission" date="2019-03" db="EMBL/GenBank/DDBJ databases">
        <title>Genomic Encyclopedia of Archaeal and Bacterial Type Strains, Phase II (KMG-II): from individual species to whole genera.</title>
        <authorList>
            <person name="Goeker M."/>
        </authorList>
    </citation>
    <scope>NUCLEOTIDE SEQUENCE [LARGE SCALE GENOMIC DNA]</scope>
    <source>
        <strain evidence="8 9">DSM 28323</strain>
    </source>
</reference>
<keyword evidence="5 6" id="KW-0413">Isomerase</keyword>
<dbReference type="EMBL" id="SNWP01000011">
    <property type="protein sequence ID" value="TDO27146.1"/>
    <property type="molecule type" value="Genomic_DNA"/>
</dbReference>
<dbReference type="InterPro" id="IPR046357">
    <property type="entry name" value="PPIase_dom_sf"/>
</dbReference>
<feature type="domain" description="PPIase FKBP-type" evidence="7">
    <location>
        <begin position="470"/>
        <end position="555"/>
    </location>
</feature>
<name>A0A4R6IYV7_9BACT</name>
<protein>
    <recommendedName>
        <fullName evidence="3 6">peptidylprolyl isomerase</fullName>
        <ecNumber evidence="3 6">5.2.1.8</ecNumber>
    </recommendedName>
</protein>
<sequence>MNRLYLFFLLHFAGISYVVAQSEVRIPFYTLYETSKYQKTIDTRSPYRKDALVWTDTTKELRYYIHNSKTGELQIALNALSAKTAKMLTVEVKGKKMNITVPVSSAARKIKVGTIQLSDTGFIELKLSSKKLLPGFMGVGELILSGPAVEGLRYNQEERLNAASVHLRYPLTDSVKAISFYNELTVPDGYDPVHSYYMATGFSRGYFGIQVNSEKERRVIFSVWDAGTEAVDRSKVADSNRVKLLAKGDGVVANDFGNEGTGGHSHWVYNWKTNEAYRFLVTALPDSASQTTIYTGFFYVPELQRWKLIAAFRAPKDGNTLNRLYSFNENFLGNNGHLQRRALFGNQWVQQQRGGRWVPLTDAIFTTDATGKSGNRFDYGAGVSSEQFYLWNGGFKEQEARQNDLFKRPNTSKAPVIDYTKDADSLAQAKKDIEEIADAVKTGKLDTTGSIESVYYHILQQGTGDYVAVSDTVTVHYKGSLLTDGTVFDQTKDKPAVFPLRRLIRGWQLALPKCRVGGKVRVIIPSAQAYGIRTRSKDIPPNRVLVFDIEVVDTKKVGN</sequence>
<comment type="catalytic activity">
    <reaction evidence="1 6">
        <text>[protein]-peptidylproline (omega=180) = [protein]-peptidylproline (omega=0)</text>
        <dbReference type="Rhea" id="RHEA:16237"/>
        <dbReference type="Rhea" id="RHEA-COMP:10747"/>
        <dbReference type="Rhea" id="RHEA-COMP:10748"/>
        <dbReference type="ChEBI" id="CHEBI:83833"/>
        <dbReference type="ChEBI" id="CHEBI:83834"/>
        <dbReference type="EC" id="5.2.1.8"/>
    </reaction>
</comment>